<dbReference type="EMBL" id="ADMH02002145">
    <property type="protein sequence ID" value="ETN58285.1"/>
    <property type="molecule type" value="Genomic_DNA"/>
</dbReference>
<reference evidence="2 4" key="1">
    <citation type="journal article" date="2010" name="BMC Genomics">
        <title>Combination of measures distinguishes pre-miRNAs from other stem-loops in the genome of the newly sequenced Anopheles darlingi.</title>
        <authorList>
            <person name="Mendes N.D."/>
            <person name="Freitas A.T."/>
            <person name="Vasconcelos A.T."/>
            <person name="Sagot M.F."/>
        </authorList>
    </citation>
    <scope>NUCLEOTIDE SEQUENCE</scope>
</reference>
<dbReference type="GO" id="GO:0045211">
    <property type="term" value="C:postsynaptic membrane"/>
    <property type="evidence" value="ECO:0007669"/>
    <property type="project" value="TreeGrafter"/>
</dbReference>
<dbReference type="eggNOG" id="ENOG502SZK5">
    <property type="taxonomic scope" value="Eukaryota"/>
</dbReference>
<evidence type="ECO:0000256" key="1">
    <source>
        <dbReference type="SAM" id="MobiDB-lite"/>
    </source>
</evidence>
<protein>
    <submittedName>
        <fullName evidence="2 3">Uncharacterized protein</fullName>
    </submittedName>
</protein>
<organism evidence="2">
    <name type="scientific">Anopheles darlingi</name>
    <name type="common">Mosquito</name>
    <dbReference type="NCBI Taxonomy" id="43151"/>
    <lineage>
        <taxon>Eukaryota</taxon>
        <taxon>Metazoa</taxon>
        <taxon>Ecdysozoa</taxon>
        <taxon>Arthropoda</taxon>
        <taxon>Hexapoda</taxon>
        <taxon>Insecta</taxon>
        <taxon>Pterygota</taxon>
        <taxon>Neoptera</taxon>
        <taxon>Endopterygota</taxon>
        <taxon>Diptera</taxon>
        <taxon>Nematocera</taxon>
        <taxon>Culicoidea</taxon>
        <taxon>Culicidae</taxon>
        <taxon>Anophelinae</taxon>
        <taxon>Anopheles</taxon>
    </lineage>
</organism>
<dbReference type="PANTHER" id="PTHR24135:SF28">
    <property type="entry name" value="LD13733P"/>
    <property type="match status" value="1"/>
</dbReference>
<accession>W5J5Z2</accession>
<dbReference type="PANTHER" id="PTHR24135">
    <property type="entry name" value="SH3 AND MULTIPLE ANKYRIN REPEAT DOMAINS PROTEIN"/>
    <property type="match status" value="1"/>
</dbReference>
<evidence type="ECO:0000313" key="3">
    <source>
        <dbReference type="EnsemblMetazoa" id="ADAC010132-PA"/>
    </source>
</evidence>
<dbReference type="GO" id="GO:0014069">
    <property type="term" value="C:postsynaptic density"/>
    <property type="evidence" value="ECO:0007669"/>
    <property type="project" value="TreeGrafter"/>
</dbReference>
<keyword evidence="4" id="KW-1185">Reference proteome</keyword>
<reference evidence="2" key="2">
    <citation type="submission" date="2010-05" db="EMBL/GenBank/DDBJ databases">
        <authorList>
            <person name="Almeida L.G."/>
            <person name="Nicolas M.F."/>
            <person name="Souza R.C."/>
            <person name="Vasconcelos A.T.R."/>
        </authorList>
    </citation>
    <scope>NUCLEOTIDE SEQUENCE</scope>
</reference>
<name>W5J5Z2_ANODA</name>
<reference evidence="3" key="4">
    <citation type="submission" date="2015-06" db="UniProtKB">
        <authorList>
            <consortium name="EnsemblMetazoa"/>
        </authorList>
    </citation>
    <scope>IDENTIFICATION</scope>
</reference>
<proteinExistence type="predicted"/>
<feature type="compositionally biased region" description="Low complexity" evidence="1">
    <location>
        <begin position="121"/>
        <end position="131"/>
    </location>
</feature>
<dbReference type="HOGENOM" id="CLU_1379166_0_0_1"/>
<evidence type="ECO:0000313" key="4">
    <source>
        <dbReference type="Proteomes" id="UP000000673"/>
    </source>
</evidence>
<dbReference type="STRING" id="43151.W5J5Z2"/>
<dbReference type="VEuPathDB" id="VectorBase:ADAC010132"/>
<sequence>MEVTKTPEPDVARSSSHFFYNAFRPGPDRTRPKHNRGVIYSRDISLPRRPMRCDAMPVPGYRSEIVCARWPTSSSANRSPGCALDFEMQTPLATVKGLTVLPLMLPESKSISFTGETKNQSISSSSSSSNSTRIPPMDTMTFDDEPPPEPRDGWLLVRVFVPELNVHKCLQFPSDKVVWDVKQQCLASLPKMTKCLHI</sequence>
<dbReference type="GO" id="GO:0035255">
    <property type="term" value="F:ionotropic glutamate receptor binding"/>
    <property type="evidence" value="ECO:0007669"/>
    <property type="project" value="TreeGrafter"/>
</dbReference>
<dbReference type="GO" id="GO:0043197">
    <property type="term" value="C:dendritic spine"/>
    <property type="evidence" value="ECO:0007669"/>
    <property type="project" value="TreeGrafter"/>
</dbReference>
<dbReference type="EnsemblMetazoa" id="ADAC010132-RA">
    <property type="protein sequence ID" value="ADAC010132-PA"/>
    <property type="gene ID" value="ADAC010132"/>
</dbReference>
<dbReference type="InterPro" id="IPR051569">
    <property type="entry name" value="SHANK"/>
</dbReference>
<dbReference type="AlphaFoldDB" id="W5J5Z2"/>
<dbReference type="GO" id="GO:0030160">
    <property type="term" value="F:synaptic receptor adaptor activity"/>
    <property type="evidence" value="ECO:0007669"/>
    <property type="project" value="TreeGrafter"/>
</dbReference>
<evidence type="ECO:0000313" key="2">
    <source>
        <dbReference type="EMBL" id="ETN58285.1"/>
    </source>
</evidence>
<reference evidence="2" key="3">
    <citation type="journal article" date="2013" name="Nucleic Acids Res.">
        <title>The genome of Anopheles darlingi, the main neotropical malaria vector.</title>
        <authorList>
            <person name="Marinotti O."/>
            <person name="Cerqueira G.C."/>
            <person name="de Almeida L.G."/>
            <person name="Ferro M.I."/>
            <person name="Loreto E.L."/>
            <person name="Zaha A."/>
            <person name="Teixeira S.M."/>
            <person name="Wespiser A.R."/>
            <person name="Almeida E Silva A."/>
            <person name="Schlindwein A.D."/>
            <person name="Pacheco A.C."/>
            <person name="Silva A.L."/>
            <person name="Graveley B.R."/>
            <person name="Walenz B.P."/>
            <person name="Lima Bde A."/>
            <person name="Ribeiro C.A."/>
            <person name="Nunes-Silva C.G."/>
            <person name="de Carvalho C.R."/>
            <person name="Soares C.M."/>
            <person name="de Menezes C.B."/>
            <person name="Matiolli C."/>
            <person name="Caffrey D."/>
            <person name="Araujo D.A."/>
            <person name="de Oliveira D.M."/>
            <person name="Golenbock D."/>
            <person name="Grisard E.C."/>
            <person name="Fantinatti-Garboggini F."/>
            <person name="de Carvalho F.M."/>
            <person name="Barcellos F.G."/>
            <person name="Prosdocimi F."/>
            <person name="May G."/>
            <person name="Azevedo Junior G.M."/>
            <person name="Guimaraes G.M."/>
            <person name="Goldman G.H."/>
            <person name="Padilha I.Q."/>
            <person name="Batista Jda S."/>
            <person name="Ferro J.A."/>
            <person name="Ribeiro J.M."/>
            <person name="Fietto J.L."/>
            <person name="Dabbas K.M."/>
            <person name="Cerdeira L."/>
            <person name="Agnez-Lima L.F."/>
            <person name="Brocchi M."/>
            <person name="de Carvalho M.O."/>
            <person name="Teixeira Mde M."/>
            <person name="Diniz Maia Mde M."/>
            <person name="Goldman M.H."/>
            <person name="Cruz Schneider M.P."/>
            <person name="Felipe M.S."/>
            <person name="Hungria M."/>
            <person name="Nicolas M.F."/>
            <person name="Pereira M."/>
            <person name="Montes M.A."/>
            <person name="Cantao M.E."/>
            <person name="Vincentz M."/>
            <person name="Rafael M.S."/>
            <person name="Silverman N."/>
            <person name="Stoco P.H."/>
            <person name="Souza R.C."/>
            <person name="Vicentini R."/>
            <person name="Gazzinelli R.T."/>
            <person name="Neves Rde O."/>
            <person name="Silva R."/>
            <person name="Astolfi-Filho S."/>
            <person name="Maciel T.E."/>
            <person name="Urmenyi T.P."/>
            <person name="Tadei W.P."/>
            <person name="Camargo E.P."/>
            <person name="de Vasconcelos A.T."/>
        </authorList>
    </citation>
    <scope>NUCLEOTIDE SEQUENCE</scope>
</reference>
<dbReference type="VEuPathDB" id="VectorBase:ADAR2_006559"/>
<gene>
    <name evidence="2" type="ORF">AND_010132</name>
</gene>
<feature type="region of interest" description="Disordered" evidence="1">
    <location>
        <begin position="114"/>
        <end position="148"/>
    </location>
</feature>
<dbReference type="Proteomes" id="UP000000673">
    <property type="component" value="Unassembled WGS sequence"/>
</dbReference>